<comment type="caution">
    <text evidence="2">The sequence shown here is derived from an EMBL/GenBank/DDBJ whole genome shotgun (WGS) entry which is preliminary data.</text>
</comment>
<accession>A0ABQ9CUP9</accession>
<feature type="region of interest" description="Disordered" evidence="1">
    <location>
        <begin position="1"/>
        <end position="44"/>
    </location>
</feature>
<proteinExistence type="predicted"/>
<keyword evidence="3" id="KW-1185">Reference proteome</keyword>
<dbReference type="PANTHER" id="PTHR33395:SF22">
    <property type="entry name" value="REVERSE TRANSCRIPTASE DOMAIN-CONTAINING PROTEIN"/>
    <property type="match status" value="1"/>
</dbReference>
<gene>
    <name evidence="2" type="ORF">WISP_134981</name>
</gene>
<feature type="compositionally biased region" description="Basic and acidic residues" evidence="1">
    <location>
        <begin position="18"/>
        <end position="28"/>
    </location>
</feature>
<protein>
    <submittedName>
        <fullName evidence="2">RNA-directed DNA polymerase from mobile element jockey</fullName>
    </submittedName>
</protein>
<feature type="compositionally biased region" description="Polar residues" evidence="1">
    <location>
        <begin position="1"/>
        <end position="10"/>
    </location>
</feature>
<evidence type="ECO:0000313" key="3">
    <source>
        <dbReference type="Proteomes" id="UP001145742"/>
    </source>
</evidence>
<dbReference type="Proteomes" id="UP001145742">
    <property type="component" value="Unassembled WGS sequence"/>
</dbReference>
<organism evidence="2 3">
    <name type="scientific">Willisornis vidua</name>
    <name type="common">Xingu scale-backed antbird</name>
    <dbReference type="NCBI Taxonomy" id="1566151"/>
    <lineage>
        <taxon>Eukaryota</taxon>
        <taxon>Metazoa</taxon>
        <taxon>Chordata</taxon>
        <taxon>Craniata</taxon>
        <taxon>Vertebrata</taxon>
        <taxon>Euteleostomi</taxon>
        <taxon>Archelosauria</taxon>
        <taxon>Archosauria</taxon>
        <taxon>Dinosauria</taxon>
        <taxon>Saurischia</taxon>
        <taxon>Theropoda</taxon>
        <taxon>Coelurosauria</taxon>
        <taxon>Aves</taxon>
        <taxon>Neognathae</taxon>
        <taxon>Neoaves</taxon>
        <taxon>Telluraves</taxon>
        <taxon>Australaves</taxon>
        <taxon>Passeriformes</taxon>
        <taxon>Thamnophilidae</taxon>
        <taxon>Willisornis</taxon>
    </lineage>
</organism>
<name>A0ABQ9CUP9_9PASS</name>
<keyword evidence="2" id="KW-0695">RNA-directed DNA polymerase</keyword>
<dbReference type="GO" id="GO:0003964">
    <property type="term" value="F:RNA-directed DNA polymerase activity"/>
    <property type="evidence" value="ECO:0007669"/>
    <property type="project" value="UniProtKB-KW"/>
</dbReference>
<dbReference type="EMBL" id="WHWB01034673">
    <property type="protein sequence ID" value="KAJ7406236.1"/>
    <property type="molecule type" value="Genomic_DNA"/>
</dbReference>
<evidence type="ECO:0000256" key="1">
    <source>
        <dbReference type="SAM" id="MobiDB-lite"/>
    </source>
</evidence>
<reference evidence="2" key="1">
    <citation type="submission" date="2019-10" db="EMBL/GenBank/DDBJ databases">
        <authorList>
            <person name="Soares A.E.R."/>
            <person name="Aleixo A."/>
            <person name="Schneider P."/>
            <person name="Miyaki C.Y."/>
            <person name="Schneider M.P."/>
            <person name="Mello C."/>
            <person name="Vasconcelos A.T.R."/>
        </authorList>
    </citation>
    <scope>NUCLEOTIDE SEQUENCE</scope>
    <source>
        <tissue evidence="2">Muscle</tissue>
    </source>
</reference>
<keyword evidence="2" id="KW-0808">Transferase</keyword>
<sequence>MLHYQFSTGSLEALSGGREMDAKKRESSGDEDTPQSMGSDGIPPRVMRELAEELVKLLSIIYQQSWLSGEFPDDWKLANVTPIHKKDRKENLRNYRPVNLTSVPGKVMKLIILSVIIRHLQDAQGDQTQPAQM</sequence>
<keyword evidence="2" id="KW-0548">Nucleotidyltransferase</keyword>
<evidence type="ECO:0000313" key="2">
    <source>
        <dbReference type="EMBL" id="KAJ7406236.1"/>
    </source>
</evidence>
<dbReference type="PANTHER" id="PTHR33395">
    <property type="entry name" value="TRANSCRIPTASE, PUTATIVE-RELATED-RELATED"/>
    <property type="match status" value="1"/>
</dbReference>